<sequence>MNNTPRFAEYNRQQQHAIRNAEFEISFDSAKTADQFELKVFQWLSQELFPSIDEMLSKHCSANTVISIDKLNIDIGDVEEAELYPVLRDRIIQSVYQAVFERTRPENNELRQPSFPEPTSRPKALTQKLIDYRWNQAWNFIVSGQLRWPQQVKAQLSETGLIELLLDNPKRIDSALNQAQNRDILCLRLALQLPPVALAKLLPKLNTVNRCTLILVLLQRPVDINSSLGKILSKHWQDLLDKALTQRSLSELLPHWEKLFTVYGSQLLKVIYKHSKEAHLPLLLVQSLNNDERLNLLNQLEPTEYPFLKQLLNCPQLWLGTSVTCPLTTSHLGTVSTSVTVKQHLWLFTFHFVLVERGSRFNKQQYMTSLLVRMASLSNGDLSVLINDLQVSLNAVPSDSALRQQMAELLSVIHSQLSQQDPSTDPAIYKRSNDVFWMVHQFINAKANHTAIIQLEKVLTDPALLQQFEWYFATTPMLRQRLWEQLSHTSLRNLIKVLSNYPSDFNSVTQHKKNTQGLKVEWDQLAIKYYAKGNPSISSPPLASLLLVLQHGDEQSLLQVLPKYYSPLRNALLWIGQLASVRQHWAEHYSDSTLFHFTESIEPRALKTVQLVMSQRTHFGDAIQSKTTSTRLTNAAIRQSVWQFTLSYLILDRGSEFNRRSYLLALTHQMASRRNVHHDELVQSIMTALKAQKDHPLFDSLSALLPEVIDGHRSFPEHESPTLISLNHVERNQVLYFVFDEPSIPVAVFVTLITADPVQWKRLIKQDIPGIESQRLSSSILKLSQMNTVRKRWTQRFDTNTLLQLLTLANHHLASKVNVLFDLSLLLFESLKHCTSSSLHQTHSTVIEHLWNWLFLSAPHWQARQVSSEELAKWYIHELAEHHRININNLRTTILALSRRRDLACSSTTQQNLIVNIGRKLNANSEIELSKLINDLQNSNKKLELVDGQITQLLAWISKPSSPDHKRWLKGDVDSIQRMIASLSPGKVSRVTPYLPVVSYLTTNLDISVQWLYQTVLSSTPPNDINDWVSLLMRKLTSARPNCSERHHLTQLHSLINQANPGLFSSNPQHLWLTATKTKNEAIATISHWLQRQEETSHPDEVAFAISHHHTALWHQLSVDLLNKESLLHWIRNLNGQLHIRFVGGKYSELTPVIVELYHSLCTWSGNNKQLITAFWGLIYQRCLIKGFSGNYTDLLATILKDLMQNSLIARNLQANQPQEALTELSALFGLTNQSPLRLLIDDIVSRKSTLVNIKPEPPTKLDLSHPVVQRLNNAIEPFDHNTSSEPIVWKDPNQQEEKESEPILVMNSGLVLASTYIPVLFQRLSLTSDQAFTAGEAQLQAMFCLQYLTNGTNAAPEYLLMLNKLLCGIPLSTPIPSEIALPNGADKIIEGLLNAMIGHWSAIGNTTVEGLRTTFLQREGHLTNQDKHWELNVIPGTFDVLLDQLPWSFQTIKYPWMDKPLFVTWR</sequence>
<dbReference type="Pfam" id="PF19268">
    <property type="entry name" value="CIS_TMP"/>
    <property type="match status" value="2"/>
</dbReference>
<dbReference type="EMBL" id="FNVG01000001">
    <property type="protein sequence ID" value="SEF43977.1"/>
    <property type="molecule type" value="Genomic_DNA"/>
</dbReference>
<dbReference type="OrthoDB" id="499748at2"/>
<name>A0A1H5S2C2_9VIBR</name>
<organism evidence="1 2">
    <name type="scientific">Vibrio hangzhouensis</name>
    <dbReference type="NCBI Taxonomy" id="462991"/>
    <lineage>
        <taxon>Bacteria</taxon>
        <taxon>Pseudomonadati</taxon>
        <taxon>Pseudomonadota</taxon>
        <taxon>Gammaproteobacteria</taxon>
        <taxon>Vibrionales</taxon>
        <taxon>Vibrionaceae</taxon>
        <taxon>Vibrio</taxon>
    </lineage>
</organism>
<dbReference type="Proteomes" id="UP000236721">
    <property type="component" value="Unassembled WGS sequence"/>
</dbReference>
<evidence type="ECO:0000313" key="2">
    <source>
        <dbReference type="Proteomes" id="UP000236721"/>
    </source>
</evidence>
<dbReference type="InterPro" id="IPR045538">
    <property type="entry name" value="CIS_TMP"/>
</dbReference>
<accession>A0A1H5S2C2</accession>
<protein>
    <submittedName>
        <fullName evidence="1">Uncharacterized protein</fullName>
    </submittedName>
</protein>
<proteinExistence type="predicted"/>
<evidence type="ECO:0000313" key="1">
    <source>
        <dbReference type="EMBL" id="SEF43977.1"/>
    </source>
</evidence>
<dbReference type="RefSeq" id="WP_103878445.1">
    <property type="nucleotide sequence ID" value="NZ_FNVG01000001.1"/>
</dbReference>
<keyword evidence="2" id="KW-1185">Reference proteome</keyword>
<gene>
    <name evidence="1" type="ORF">SAMN04488244_101196</name>
</gene>
<reference evidence="2" key="1">
    <citation type="submission" date="2016-10" db="EMBL/GenBank/DDBJ databases">
        <authorList>
            <person name="Varghese N."/>
            <person name="Submissions S."/>
        </authorList>
    </citation>
    <scope>NUCLEOTIDE SEQUENCE [LARGE SCALE GENOMIC DNA]</scope>
    <source>
        <strain evidence="2">CGMCC 1.7062</strain>
    </source>
</reference>